<gene>
    <name evidence="1" type="ORF">OVA965_LOCUS45264</name>
    <name evidence="2" type="ORF">TMI583_LOCUS48606</name>
</gene>
<dbReference type="Proteomes" id="UP000682733">
    <property type="component" value="Unassembled WGS sequence"/>
</dbReference>
<evidence type="ECO:0000313" key="1">
    <source>
        <dbReference type="EMBL" id="CAF1660514.1"/>
    </source>
</evidence>
<dbReference type="EMBL" id="CAJOBA010100438">
    <property type="protein sequence ID" value="CAF4518162.1"/>
    <property type="molecule type" value="Genomic_DNA"/>
</dbReference>
<feature type="non-terminal residue" evidence="1">
    <location>
        <position position="1"/>
    </location>
</feature>
<dbReference type="Proteomes" id="UP000677228">
    <property type="component" value="Unassembled WGS sequence"/>
</dbReference>
<reference evidence="1" key="1">
    <citation type="submission" date="2021-02" db="EMBL/GenBank/DDBJ databases">
        <authorList>
            <person name="Nowell W R."/>
        </authorList>
    </citation>
    <scope>NUCLEOTIDE SEQUENCE</scope>
</reference>
<name>A0A8S2G959_9BILA</name>
<comment type="caution">
    <text evidence="1">The sequence shown here is derived from an EMBL/GenBank/DDBJ whole genome shotgun (WGS) entry which is preliminary data.</text>
</comment>
<proteinExistence type="predicted"/>
<sequence>EICKPFRRISTSTLSSDTSSLTLSTDQHLTTDIDNANNKIEYEWAISFEQFEAAMNAETSIINWFEIKYLIDDKIANYNQDFLR</sequence>
<organism evidence="1 3">
    <name type="scientific">Didymodactylos carnosus</name>
    <dbReference type="NCBI Taxonomy" id="1234261"/>
    <lineage>
        <taxon>Eukaryota</taxon>
        <taxon>Metazoa</taxon>
        <taxon>Spiralia</taxon>
        <taxon>Gnathifera</taxon>
        <taxon>Rotifera</taxon>
        <taxon>Eurotatoria</taxon>
        <taxon>Bdelloidea</taxon>
        <taxon>Philodinida</taxon>
        <taxon>Philodinidae</taxon>
        <taxon>Didymodactylos</taxon>
    </lineage>
</organism>
<dbReference type="AlphaFoldDB" id="A0A8S2G959"/>
<accession>A0A8S2G959</accession>
<protein>
    <submittedName>
        <fullName evidence="1">Uncharacterized protein</fullName>
    </submittedName>
</protein>
<evidence type="ECO:0000313" key="3">
    <source>
        <dbReference type="Proteomes" id="UP000677228"/>
    </source>
</evidence>
<dbReference type="EMBL" id="CAJNOK010069973">
    <property type="protein sequence ID" value="CAF1660514.1"/>
    <property type="molecule type" value="Genomic_DNA"/>
</dbReference>
<evidence type="ECO:0000313" key="2">
    <source>
        <dbReference type="EMBL" id="CAF4518162.1"/>
    </source>
</evidence>